<keyword evidence="2" id="KW-1185">Reference proteome</keyword>
<dbReference type="Proteomes" id="UP001196136">
    <property type="component" value="Unassembled WGS sequence"/>
</dbReference>
<proteinExistence type="predicted"/>
<comment type="caution">
    <text evidence="1">The sequence shown here is derived from an EMBL/GenBank/DDBJ whole genome shotgun (WGS) entry which is preliminary data.</text>
</comment>
<accession>A0ABS7ESV8</accession>
<name>A0ABS7ESV8_9FLAO</name>
<organism evidence="1 2">
    <name type="scientific">Flagellimonas abyssi</name>
    <dbReference type="NCBI Taxonomy" id="2864871"/>
    <lineage>
        <taxon>Bacteria</taxon>
        <taxon>Pseudomonadati</taxon>
        <taxon>Bacteroidota</taxon>
        <taxon>Flavobacteriia</taxon>
        <taxon>Flavobacteriales</taxon>
        <taxon>Flavobacteriaceae</taxon>
        <taxon>Flagellimonas</taxon>
    </lineage>
</organism>
<evidence type="ECO:0008006" key="3">
    <source>
        <dbReference type="Google" id="ProtNLM"/>
    </source>
</evidence>
<evidence type="ECO:0000313" key="2">
    <source>
        <dbReference type="Proteomes" id="UP001196136"/>
    </source>
</evidence>
<protein>
    <recommendedName>
        <fullName evidence="3">PiggyBac transposable element-derived protein 4 C-terminal zinc-ribbon domain-containing protein</fullName>
    </recommendedName>
</protein>
<evidence type="ECO:0000313" key="1">
    <source>
        <dbReference type="EMBL" id="MBW8200636.1"/>
    </source>
</evidence>
<gene>
    <name evidence="1" type="ORF">K1F36_12435</name>
</gene>
<reference evidence="1 2" key="1">
    <citation type="submission" date="2021-08" db="EMBL/GenBank/DDBJ databases">
        <title>Muricauda profundi sp. nov., a marine bacterium isolated from deep seawater of the Mariana Trench.</title>
        <authorList>
            <person name="Wei Y."/>
        </authorList>
    </citation>
    <scope>NUCLEOTIDE SEQUENCE [LARGE SCALE GENOMIC DNA]</scope>
    <source>
        <strain evidence="1 2">W52</strain>
    </source>
</reference>
<sequence length="52" mass="6119">MNEFVRSLCSTCTHRSYCALSRNRSNINLCNEYRQHMDDGKEPTIVVSDEMY</sequence>
<dbReference type="EMBL" id="JAHZSV010000015">
    <property type="protein sequence ID" value="MBW8200636.1"/>
    <property type="molecule type" value="Genomic_DNA"/>
</dbReference>